<sequence>MLRLYILSLLACCLTVSALPTPFASWFRAARWHAPSSTSYLEFVKRVPQAVSGSCDLSQASIPTGKPESTMPLSMPISDRCLAPTPLPPPSSGLSLSHVAVGRGTQNYTCDLTNATAVPVAIGALASLYNVSCIAADMPALLAYIPGIALDMPIPSSPDSSSPVNEDLSGFHYFLNSTTPFFNLDTSLHSYGNGAFKKANQTTAPTTAMKGPNGQGDGAVAWLKLSAMSPGGQVFQEVYRVNTAGGNPPKTCTGMAASFEVPYSAEYWLYT</sequence>
<reference evidence="1" key="1">
    <citation type="submission" date="2024-02" db="EMBL/GenBank/DDBJ databases">
        <title>Metagenome Assembled Genome of Zalaria obscura JY119.</title>
        <authorList>
            <person name="Vighnesh L."/>
            <person name="Jagadeeshwari U."/>
            <person name="Venkata Ramana C."/>
            <person name="Sasikala C."/>
        </authorList>
    </citation>
    <scope>NUCLEOTIDE SEQUENCE</scope>
    <source>
        <strain evidence="1">JY119</strain>
    </source>
</reference>
<proteinExistence type="predicted"/>
<organism evidence="1 2">
    <name type="scientific">Zalaria obscura</name>
    <dbReference type="NCBI Taxonomy" id="2024903"/>
    <lineage>
        <taxon>Eukaryota</taxon>
        <taxon>Fungi</taxon>
        <taxon>Dikarya</taxon>
        <taxon>Ascomycota</taxon>
        <taxon>Pezizomycotina</taxon>
        <taxon>Dothideomycetes</taxon>
        <taxon>Dothideomycetidae</taxon>
        <taxon>Dothideales</taxon>
        <taxon>Zalariaceae</taxon>
        <taxon>Zalaria</taxon>
    </lineage>
</organism>
<name>A0ACC3S668_9PEZI</name>
<evidence type="ECO:0000313" key="1">
    <source>
        <dbReference type="EMBL" id="KAK8194280.1"/>
    </source>
</evidence>
<evidence type="ECO:0000313" key="2">
    <source>
        <dbReference type="Proteomes" id="UP001320706"/>
    </source>
</evidence>
<accession>A0ACC3S668</accession>
<protein>
    <submittedName>
        <fullName evidence="1">Uncharacterized protein</fullName>
    </submittedName>
</protein>
<dbReference type="Proteomes" id="UP001320706">
    <property type="component" value="Unassembled WGS sequence"/>
</dbReference>
<gene>
    <name evidence="1" type="ORF">M8818_007468</name>
</gene>
<keyword evidence="2" id="KW-1185">Reference proteome</keyword>
<comment type="caution">
    <text evidence="1">The sequence shown here is derived from an EMBL/GenBank/DDBJ whole genome shotgun (WGS) entry which is preliminary data.</text>
</comment>
<dbReference type="EMBL" id="JAMKPW020000043">
    <property type="protein sequence ID" value="KAK8194280.1"/>
    <property type="molecule type" value="Genomic_DNA"/>
</dbReference>